<proteinExistence type="predicted"/>
<dbReference type="InterPro" id="IPR053198">
    <property type="entry name" value="Gynoecium_Dev_Regulator"/>
</dbReference>
<accession>A0A8X8WPN4</accession>
<dbReference type="EMBL" id="PNBA02000015">
    <property type="protein sequence ID" value="KAG6398767.1"/>
    <property type="molecule type" value="Genomic_DNA"/>
</dbReference>
<dbReference type="PANTHER" id="PTHR31066">
    <property type="entry name" value="OS05G0427100 PROTEIN-RELATED"/>
    <property type="match status" value="1"/>
</dbReference>
<reference evidence="3" key="1">
    <citation type="submission" date="2018-01" db="EMBL/GenBank/DDBJ databases">
        <authorList>
            <person name="Mao J.F."/>
        </authorList>
    </citation>
    <scope>NUCLEOTIDE SEQUENCE</scope>
    <source>
        <strain evidence="3">Huo1</strain>
        <tissue evidence="3">Leaf</tissue>
    </source>
</reference>
<dbReference type="Proteomes" id="UP000298416">
    <property type="component" value="Unassembled WGS sequence"/>
</dbReference>
<dbReference type="Pfam" id="PF00564">
    <property type="entry name" value="PB1"/>
    <property type="match status" value="1"/>
</dbReference>
<name>A0A8X8WPN4_SALSN</name>
<evidence type="ECO:0000256" key="1">
    <source>
        <dbReference type="SAM" id="MobiDB-lite"/>
    </source>
</evidence>
<evidence type="ECO:0000313" key="3">
    <source>
        <dbReference type="EMBL" id="KAG6398767.1"/>
    </source>
</evidence>
<reference evidence="3" key="2">
    <citation type="submission" date="2020-08" db="EMBL/GenBank/DDBJ databases">
        <title>Plant Genome Project.</title>
        <authorList>
            <person name="Zhang R.-G."/>
        </authorList>
    </citation>
    <scope>NUCLEOTIDE SEQUENCE</scope>
    <source>
        <strain evidence="3">Huo1</strain>
        <tissue evidence="3">Leaf</tissue>
    </source>
</reference>
<comment type="caution">
    <text evidence="3">The sequence shown here is derived from an EMBL/GenBank/DDBJ whole genome shotgun (WGS) entry which is preliminary data.</text>
</comment>
<evidence type="ECO:0000313" key="4">
    <source>
        <dbReference type="Proteomes" id="UP000298416"/>
    </source>
</evidence>
<keyword evidence="4" id="KW-1185">Reference proteome</keyword>
<sequence>MSTLWSRTTRSSHLALIWAALRERRTKPRGITPAAVDGGEFWHTRGVQCSSHRSKGCKVEGQVCHLRLHIPCRCRVGPDNEICWESIVVALVSVRPLWRPYPDDSEGTRPLVEDGLKNQSKALQSPLLSSRNPRSERIMIGDTLNSHKLTLKFLCSYGGRIIPRYPDGKLRYHGGDTRVLSVDRSISFSELMVKMRELCGHTVNLRCQLPTEDLDALVSITSDEDLANLLEEYDRVAASSPLASPKIRAFLSVPKSTKKSSSPSSSSASSSSNGSTSPKSPFYSSLPPRYTSSGGGRCVRHASRPPVYPIIGEKAAGKLPHNYVYQYHGHSHGNGGQVYVIQNGSPWQ</sequence>
<protein>
    <recommendedName>
        <fullName evidence="2">PB1 domain-containing protein</fullName>
    </recommendedName>
</protein>
<dbReference type="AlphaFoldDB" id="A0A8X8WPN4"/>
<dbReference type="SUPFAM" id="SSF54277">
    <property type="entry name" value="CAD &amp; PB1 domains"/>
    <property type="match status" value="1"/>
</dbReference>
<feature type="region of interest" description="Disordered" evidence="1">
    <location>
        <begin position="253"/>
        <end position="286"/>
    </location>
</feature>
<dbReference type="InterPro" id="IPR000270">
    <property type="entry name" value="PB1_dom"/>
</dbReference>
<gene>
    <name evidence="3" type="ORF">SASPL_140237</name>
</gene>
<dbReference type="Gene3D" id="3.10.20.90">
    <property type="entry name" value="Phosphatidylinositol 3-kinase Catalytic Subunit, Chain A, domain 1"/>
    <property type="match status" value="1"/>
</dbReference>
<organism evidence="3">
    <name type="scientific">Salvia splendens</name>
    <name type="common">Scarlet sage</name>
    <dbReference type="NCBI Taxonomy" id="180675"/>
    <lineage>
        <taxon>Eukaryota</taxon>
        <taxon>Viridiplantae</taxon>
        <taxon>Streptophyta</taxon>
        <taxon>Embryophyta</taxon>
        <taxon>Tracheophyta</taxon>
        <taxon>Spermatophyta</taxon>
        <taxon>Magnoliopsida</taxon>
        <taxon>eudicotyledons</taxon>
        <taxon>Gunneridae</taxon>
        <taxon>Pentapetalae</taxon>
        <taxon>asterids</taxon>
        <taxon>lamiids</taxon>
        <taxon>Lamiales</taxon>
        <taxon>Lamiaceae</taxon>
        <taxon>Nepetoideae</taxon>
        <taxon>Mentheae</taxon>
        <taxon>Salviinae</taxon>
        <taxon>Salvia</taxon>
        <taxon>Salvia subgen. Calosphace</taxon>
        <taxon>core Calosphace</taxon>
    </lineage>
</organism>
<dbReference type="SMART" id="SM00666">
    <property type="entry name" value="PB1"/>
    <property type="match status" value="1"/>
</dbReference>
<feature type="compositionally biased region" description="Low complexity" evidence="1">
    <location>
        <begin position="253"/>
        <end position="281"/>
    </location>
</feature>
<evidence type="ECO:0000259" key="2">
    <source>
        <dbReference type="SMART" id="SM00666"/>
    </source>
</evidence>
<dbReference type="CDD" id="cd06410">
    <property type="entry name" value="PB1_UP2"/>
    <property type="match status" value="1"/>
</dbReference>
<dbReference type="PANTHER" id="PTHR31066:SF10">
    <property type="entry name" value="OCTICOSAPEPTIDE_PHOX_BEM1P FAMILY PROTEIN"/>
    <property type="match status" value="1"/>
</dbReference>
<feature type="domain" description="PB1" evidence="2">
    <location>
        <begin position="165"/>
        <end position="252"/>
    </location>
</feature>